<dbReference type="InterPro" id="IPR011006">
    <property type="entry name" value="CheY-like_superfamily"/>
</dbReference>
<dbReference type="Gene3D" id="1.10.10.60">
    <property type="entry name" value="Homeodomain-like"/>
    <property type="match status" value="1"/>
</dbReference>
<evidence type="ECO:0000313" key="11">
    <source>
        <dbReference type="EMBL" id="CRX37784.1"/>
    </source>
</evidence>
<keyword evidence="1 8" id="KW-0597">Phosphoprotein</keyword>
<dbReference type="InterPro" id="IPR001789">
    <property type="entry name" value="Sig_transdc_resp-reg_receiver"/>
</dbReference>
<keyword evidence="2" id="KW-0547">Nucleotide-binding</keyword>
<dbReference type="FunFam" id="3.40.50.2300:FF:000018">
    <property type="entry name" value="DNA-binding transcriptional regulator NtrC"/>
    <property type="match status" value="1"/>
</dbReference>
<reference evidence="12" key="1">
    <citation type="submission" date="2015-06" db="EMBL/GenBank/DDBJ databases">
        <authorList>
            <person name="Bertelli C."/>
        </authorList>
    </citation>
    <scope>NUCLEOTIDE SEQUENCE [LARGE SCALE GENOMIC DNA]</scope>
    <source>
        <strain evidence="12">CRIB-30</strain>
    </source>
</reference>
<dbReference type="PROSITE" id="PS50045">
    <property type="entry name" value="SIGMA54_INTERACT_4"/>
    <property type="match status" value="1"/>
</dbReference>
<dbReference type="Gene3D" id="3.40.50.300">
    <property type="entry name" value="P-loop containing nucleotide triphosphate hydrolases"/>
    <property type="match status" value="1"/>
</dbReference>
<evidence type="ECO:0000256" key="2">
    <source>
        <dbReference type="ARBA" id="ARBA00022741"/>
    </source>
</evidence>
<keyword evidence="3" id="KW-0067">ATP-binding</keyword>
<dbReference type="OrthoDB" id="9803970at2"/>
<dbReference type="PROSITE" id="PS00675">
    <property type="entry name" value="SIGMA54_INTERACT_1"/>
    <property type="match status" value="1"/>
</dbReference>
<dbReference type="SMART" id="SM00448">
    <property type="entry name" value="REC"/>
    <property type="match status" value="1"/>
</dbReference>
<dbReference type="Pfam" id="PF02954">
    <property type="entry name" value="HTH_8"/>
    <property type="match status" value="1"/>
</dbReference>
<dbReference type="SUPFAM" id="SSF52540">
    <property type="entry name" value="P-loop containing nucleoside triphosphate hydrolases"/>
    <property type="match status" value="1"/>
</dbReference>
<keyword evidence="5" id="KW-0805">Transcription regulation</keyword>
<dbReference type="EMBL" id="CWGJ01000006">
    <property type="protein sequence ID" value="CRX37784.1"/>
    <property type="molecule type" value="Genomic_DNA"/>
</dbReference>
<feature type="domain" description="Response regulatory" evidence="10">
    <location>
        <begin position="5"/>
        <end position="119"/>
    </location>
</feature>
<dbReference type="InterPro" id="IPR009057">
    <property type="entry name" value="Homeodomain-like_sf"/>
</dbReference>
<dbReference type="PANTHER" id="PTHR32071:SF21">
    <property type="entry name" value="TRANSCRIPTIONAL REGULATORY PROTEIN FLGR"/>
    <property type="match status" value="1"/>
</dbReference>
<dbReference type="GO" id="GO:0000160">
    <property type="term" value="P:phosphorelay signal transduction system"/>
    <property type="evidence" value="ECO:0007669"/>
    <property type="project" value="UniProtKB-KW"/>
</dbReference>
<gene>
    <name evidence="11" type="primary">atoC</name>
    <name evidence="11" type="ORF">ELAC_0428</name>
</gene>
<evidence type="ECO:0000256" key="5">
    <source>
        <dbReference type="ARBA" id="ARBA00023015"/>
    </source>
</evidence>
<evidence type="ECO:0000256" key="4">
    <source>
        <dbReference type="ARBA" id="ARBA00023012"/>
    </source>
</evidence>
<dbReference type="GO" id="GO:0006355">
    <property type="term" value="P:regulation of DNA-templated transcription"/>
    <property type="evidence" value="ECO:0007669"/>
    <property type="project" value="InterPro"/>
</dbReference>
<evidence type="ECO:0000256" key="6">
    <source>
        <dbReference type="ARBA" id="ARBA00023125"/>
    </source>
</evidence>
<dbReference type="SUPFAM" id="SSF46689">
    <property type="entry name" value="Homeodomain-like"/>
    <property type="match status" value="1"/>
</dbReference>
<dbReference type="InterPro" id="IPR003593">
    <property type="entry name" value="AAA+_ATPase"/>
</dbReference>
<dbReference type="PROSITE" id="PS50110">
    <property type="entry name" value="RESPONSE_REGULATORY"/>
    <property type="match status" value="1"/>
</dbReference>
<protein>
    <submittedName>
        <fullName evidence="11">Acetoacetate metabolism regulatory protein AtoC</fullName>
    </submittedName>
</protein>
<dbReference type="SUPFAM" id="SSF52172">
    <property type="entry name" value="CheY-like"/>
    <property type="match status" value="1"/>
</dbReference>
<dbReference type="InterPro" id="IPR058031">
    <property type="entry name" value="AAA_lid_NorR"/>
</dbReference>
<dbReference type="Pfam" id="PF00072">
    <property type="entry name" value="Response_reg"/>
    <property type="match status" value="1"/>
</dbReference>
<dbReference type="GO" id="GO:0043565">
    <property type="term" value="F:sequence-specific DNA binding"/>
    <property type="evidence" value="ECO:0007669"/>
    <property type="project" value="InterPro"/>
</dbReference>
<name>A0A0H5DQF2_9BACT</name>
<dbReference type="Pfam" id="PF00158">
    <property type="entry name" value="Sigma54_activat"/>
    <property type="match status" value="1"/>
</dbReference>
<dbReference type="CDD" id="cd00009">
    <property type="entry name" value="AAA"/>
    <property type="match status" value="1"/>
</dbReference>
<dbReference type="PANTHER" id="PTHR32071">
    <property type="entry name" value="TRANSCRIPTIONAL REGULATORY PROTEIN"/>
    <property type="match status" value="1"/>
</dbReference>
<proteinExistence type="predicted"/>
<dbReference type="GO" id="GO:0005524">
    <property type="term" value="F:ATP binding"/>
    <property type="evidence" value="ECO:0007669"/>
    <property type="project" value="UniProtKB-KW"/>
</dbReference>
<keyword evidence="7" id="KW-0804">Transcription</keyword>
<dbReference type="Pfam" id="PF25601">
    <property type="entry name" value="AAA_lid_14"/>
    <property type="match status" value="1"/>
</dbReference>
<evidence type="ECO:0000256" key="8">
    <source>
        <dbReference type="PROSITE-ProRule" id="PRU00169"/>
    </source>
</evidence>
<dbReference type="Proteomes" id="UP000220251">
    <property type="component" value="Unassembled WGS sequence"/>
</dbReference>
<keyword evidence="6" id="KW-0238">DNA-binding</keyword>
<organism evidence="11 12">
    <name type="scientific">Estrella lausannensis</name>
    <dbReference type="NCBI Taxonomy" id="483423"/>
    <lineage>
        <taxon>Bacteria</taxon>
        <taxon>Pseudomonadati</taxon>
        <taxon>Chlamydiota</taxon>
        <taxon>Chlamydiia</taxon>
        <taxon>Parachlamydiales</taxon>
        <taxon>Candidatus Criblamydiaceae</taxon>
        <taxon>Estrella</taxon>
    </lineage>
</organism>
<dbReference type="InterPro" id="IPR002197">
    <property type="entry name" value="HTH_Fis"/>
</dbReference>
<dbReference type="PROSITE" id="PS00676">
    <property type="entry name" value="SIGMA54_INTERACT_2"/>
    <property type="match status" value="1"/>
</dbReference>
<dbReference type="FunFam" id="3.40.50.300:FF:000006">
    <property type="entry name" value="DNA-binding transcriptional regulator NtrC"/>
    <property type="match status" value="1"/>
</dbReference>
<dbReference type="InterPro" id="IPR025944">
    <property type="entry name" value="Sigma_54_int_dom_CS"/>
</dbReference>
<feature type="modified residue" description="4-aspartylphosphate" evidence="8">
    <location>
        <position position="54"/>
    </location>
</feature>
<evidence type="ECO:0000256" key="7">
    <source>
        <dbReference type="ARBA" id="ARBA00023163"/>
    </source>
</evidence>
<dbReference type="PROSITE" id="PS00688">
    <property type="entry name" value="SIGMA54_INTERACT_3"/>
    <property type="match status" value="1"/>
</dbReference>
<dbReference type="InterPro" id="IPR002078">
    <property type="entry name" value="Sigma_54_int"/>
</dbReference>
<sequence length="469" mass="52812">MAIERILVIDDEVLLRNFLAETLRRKNYDVQTAESGEAGIAKFKEQGFDLVITDMKMPDMTGIDVLKTIKALTPQTVVIVITAYGSVENAVEAMRLGAFNYLIKPFTPDTIEALIEKAKEHIGLVDENEYLRSEMRGKNSPVVRQPVFESPSMKKVVEDISKVAKSNANIFITGESGTGKEVIAALIHQQSTRSMHPFIKVNCAAIPETLIESEFFGHEKGAFTGAHQKKSGRFELAHTGTLLLDEITEVPLILQSKLLRVLQEQEFERVGGTKPIKVDVRVISTSNRNVKEAVEHKILREDLYFRLNVIPVHLPPLRERIEDIIPLAGYFIDKFCTESHLPKKELTERAKKRLLEYLWPGNVRELANVIERAVVMGTSQTIDQSSLFLDASLSLTDGRGTHESSGTDLYTLPVGITLKELEKRLIIETLHAHNHNRKKTAEILDISVRTLRNKINEYRKEGLEIVGED</sequence>
<dbReference type="InterPro" id="IPR027417">
    <property type="entry name" value="P-loop_NTPase"/>
</dbReference>
<dbReference type="Gene3D" id="1.10.8.60">
    <property type="match status" value="1"/>
</dbReference>
<dbReference type="InterPro" id="IPR025662">
    <property type="entry name" value="Sigma_54_int_dom_ATP-bd_1"/>
</dbReference>
<dbReference type="AlphaFoldDB" id="A0A0H5DQF2"/>
<dbReference type="CDD" id="cd17536">
    <property type="entry name" value="REC_YesN-like"/>
    <property type="match status" value="1"/>
</dbReference>
<dbReference type="SMART" id="SM00382">
    <property type="entry name" value="AAA"/>
    <property type="match status" value="1"/>
</dbReference>
<dbReference type="Gene3D" id="3.40.50.2300">
    <property type="match status" value="1"/>
</dbReference>
<evidence type="ECO:0000256" key="3">
    <source>
        <dbReference type="ARBA" id="ARBA00022840"/>
    </source>
</evidence>
<keyword evidence="12" id="KW-1185">Reference proteome</keyword>
<evidence type="ECO:0000259" key="10">
    <source>
        <dbReference type="PROSITE" id="PS50110"/>
    </source>
</evidence>
<evidence type="ECO:0000313" key="12">
    <source>
        <dbReference type="Proteomes" id="UP000220251"/>
    </source>
</evidence>
<keyword evidence="4" id="KW-0902">Two-component regulatory system</keyword>
<evidence type="ECO:0000256" key="1">
    <source>
        <dbReference type="ARBA" id="ARBA00022553"/>
    </source>
</evidence>
<feature type="domain" description="Sigma-54 factor interaction" evidence="9">
    <location>
        <begin position="146"/>
        <end position="375"/>
    </location>
</feature>
<evidence type="ECO:0000259" key="9">
    <source>
        <dbReference type="PROSITE" id="PS50045"/>
    </source>
</evidence>
<accession>A0A0H5DQF2</accession>
<dbReference type="InterPro" id="IPR025943">
    <property type="entry name" value="Sigma_54_int_dom_ATP-bd_2"/>
</dbReference>